<dbReference type="GeneID" id="27665830"/>
<dbReference type="VEuPathDB" id="FungiDB:SPSK_03719"/>
<dbReference type="RefSeq" id="XP_016584942.1">
    <property type="nucleotide sequence ID" value="XM_016730553.1"/>
</dbReference>
<reference evidence="1 2" key="2">
    <citation type="journal article" date="2015" name="Eukaryot. Cell">
        <title>Asexual propagation of a virulent clone complex in a human and feline outbreak of sporotrichosis.</title>
        <authorList>
            <person name="Teixeira Mde M."/>
            <person name="Rodrigues A.M."/>
            <person name="Tsui C.K."/>
            <person name="de Almeida L.G."/>
            <person name="Van Diepeningen A.D."/>
            <person name="van den Ende B.G."/>
            <person name="Fernandes G.F."/>
            <person name="Kano R."/>
            <person name="Hamelin R.C."/>
            <person name="Lopes-Bezerra L.M."/>
            <person name="Vasconcelos A.T."/>
            <person name="de Hoog S."/>
            <person name="de Camargo Z.P."/>
            <person name="Felipe M.S."/>
        </authorList>
    </citation>
    <scope>NUCLEOTIDE SEQUENCE [LARGE SCALE GENOMIC DNA]</scope>
    <source>
        <strain evidence="1 2">1099-18</strain>
    </source>
</reference>
<reference evidence="1 2" key="1">
    <citation type="journal article" date="2014" name="BMC Genomics">
        <title>Comparative genomics of the major fungal agents of human and animal Sporotrichosis: Sporothrix schenckii and Sporothrix brasiliensis.</title>
        <authorList>
            <person name="Teixeira M.M."/>
            <person name="de Almeida L.G."/>
            <person name="Kubitschek-Barreira P."/>
            <person name="Alves F.L."/>
            <person name="Kioshima E.S."/>
            <person name="Abadio A.K."/>
            <person name="Fernandes L."/>
            <person name="Derengowski L.S."/>
            <person name="Ferreira K.S."/>
            <person name="Souza R.C."/>
            <person name="Ruiz J.C."/>
            <person name="de Andrade N.C."/>
            <person name="Paes H.C."/>
            <person name="Nicola A.M."/>
            <person name="Albuquerque P."/>
            <person name="Gerber A.L."/>
            <person name="Martins V.P."/>
            <person name="Peconick L.D."/>
            <person name="Neto A.V."/>
            <person name="Chaucanez C.B."/>
            <person name="Silva P.A."/>
            <person name="Cunha O.L."/>
            <person name="de Oliveira F.F."/>
            <person name="dos Santos T.C."/>
            <person name="Barros A.L."/>
            <person name="Soares M.A."/>
            <person name="de Oliveira L.M."/>
            <person name="Marini M.M."/>
            <person name="Villalobos-Duno H."/>
            <person name="Cunha M.M."/>
            <person name="de Hoog S."/>
            <person name="da Silveira J.F."/>
            <person name="Henrissat B."/>
            <person name="Nino-Vega G.A."/>
            <person name="Cisalpino P.S."/>
            <person name="Mora-Montes H.M."/>
            <person name="Almeida S.R."/>
            <person name="Stajich J.E."/>
            <person name="Lopes-Bezerra L.M."/>
            <person name="Vasconcelos A.T."/>
            <person name="Felipe M.S."/>
        </authorList>
    </citation>
    <scope>NUCLEOTIDE SEQUENCE [LARGE SCALE GENOMIC DNA]</scope>
    <source>
        <strain evidence="1 2">1099-18</strain>
    </source>
</reference>
<protein>
    <submittedName>
        <fullName evidence="1">Uncharacterized protein</fullName>
    </submittedName>
</protein>
<evidence type="ECO:0000313" key="1">
    <source>
        <dbReference type="EMBL" id="KJR82266.1"/>
    </source>
</evidence>
<dbReference type="EMBL" id="AXCR01000010">
    <property type="protein sequence ID" value="KJR82266.1"/>
    <property type="molecule type" value="Genomic_DNA"/>
</dbReference>
<sequence length="132" mass="14716">MLHRQIGHRRCIHLSLNEPLLSIHRIVQIHKPNNAEVDHIAILSSIVLFHLLDARHLHPTSHPSYLRVSTRPPDDSDTSIRTANLVASASAANSNSTILSVYKKTSESEQRSYGEHRGMRAAGTWELRACAG</sequence>
<gene>
    <name evidence="1" type="ORF">SPSK_03719</name>
</gene>
<proteinExistence type="predicted"/>
<comment type="caution">
    <text evidence="1">The sequence shown here is derived from an EMBL/GenBank/DDBJ whole genome shotgun (WGS) entry which is preliminary data.</text>
</comment>
<organism evidence="1 2">
    <name type="scientific">Sporothrix schenckii 1099-18</name>
    <dbReference type="NCBI Taxonomy" id="1397361"/>
    <lineage>
        <taxon>Eukaryota</taxon>
        <taxon>Fungi</taxon>
        <taxon>Dikarya</taxon>
        <taxon>Ascomycota</taxon>
        <taxon>Pezizomycotina</taxon>
        <taxon>Sordariomycetes</taxon>
        <taxon>Sordariomycetidae</taxon>
        <taxon>Ophiostomatales</taxon>
        <taxon>Ophiostomataceae</taxon>
        <taxon>Sporothrix</taxon>
    </lineage>
</organism>
<dbReference type="KEGG" id="ssck:SPSK_03719"/>
<accession>A0A0F2M2A5</accession>
<name>A0A0F2M2A5_SPOSC</name>
<evidence type="ECO:0000313" key="2">
    <source>
        <dbReference type="Proteomes" id="UP000033710"/>
    </source>
</evidence>
<dbReference type="AlphaFoldDB" id="A0A0F2M2A5"/>
<dbReference type="Proteomes" id="UP000033710">
    <property type="component" value="Unassembled WGS sequence"/>
</dbReference>